<proteinExistence type="predicted"/>
<name>A0ABN8M5J3_9CNID</name>
<comment type="caution">
    <text evidence="1">The sequence shown here is derived from an EMBL/GenBank/DDBJ whole genome shotgun (WGS) entry which is preliminary data.</text>
</comment>
<reference evidence="1 2" key="1">
    <citation type="submission" date="2022-05" db="EMBL/GenBank/DDBJ databases">
        <authorList>
            <consortium name="Genoscope - CEA"/>
            <person name="William W."/>
        </authorList>
    </citation>
    <scope>NUCLEOTIDE SEQUENCE [LARGE SCALE GENOMIC DNA]</scope>
</reference>
<gene>
    <name evidence="1" type="ORF">PEVE_00024374</name>
</gene>
<evidence type="ECO:0000313" key="2">
    <source>
        <dbReference type="Proteomes" id="UP001159427"/>
    </source>
</evidence>
<protein>
    <submittedName>
        <fullName evidence="1">Uncharacterized protein</fullName>
    </submittedName>
</protein>
<accession>A0ABN8M5J3</accession>
<dbReference type="Proteomes" id="UP001159427">
    <property type="component" value="Unassembled WGS sequence"/>
</dbReference>
<keyword evidence="2" id="KW-1185">Reference proteome</keyword>
<organism evidence="1 2">
    <name type="scientific">Porites evermanni</name>
    <dbReference type="NCBI Taxonomy" id="104178"/>
    <lineage>
        <taxon>Eukaryota</taxon>
        <taxon>Metazoa</taxon>
        <taxon>Cnidaria</taxon>
        <taxon>Anthozoa</taxon>
        <taxon>Hexacorallia</taxon>
        <taxon>Scleractinia</taxon>
        <taxon>Fungiina</taxon>
        <taxon>Poritidae</taxon>
        <taxon>Porites</taxon>
    </lineage>
</organism>
<evidence type="ECO:0000313" key="1">
    <source>
        <dbReference type="EMBL" id="CAH3024894.1"/>
    </source>
</evidence>
<sequence>MMDLMSFLSDEEWETVAEPLMEGFEEFQIVHRHSLGSGKYKYSALQIKDEIPYELHISGASEKRDPLKEIQMIKLRVDDNTITGMDDNGDCVVRKS</sequence>
<dbReference type="EMBL" id="CALNXI010000326">
    <property type="protein sequence ID" value="CAH3024894.1"/>
    <property type="molecule type" value="Genomic_DNA"/>
</dbReference>